<evidence type="ECO:0000256" key="3">
    <source>
        <dbReference type="ARBA" id="ARBA00022989"/>
    </source>
</evidence>
<evidence type="ECO:0000256" key="4">
    <source>
        <dbReference type="ARBA" id="ARBA00023136"/>
    </source>
</evidence>
<evidence type="ECO:0000256" key="5">
    <source>
        <dbReference type="SAM" id="Phobius"/>
    </source>
</evidence>
<keyword evidence="2 5" id="KW-0812">Transmembrane</keyword>
<sequence length="227" mass="26148">MRQYLLSYYSTYVRNWRVLGAIWVLSALSTTVLQFLVLIHPSWIGNDEGGYIGLYNYCSSIECPWNVFQIRTVTAAFELSALLVLLATILSSLAVFSILLLVLLRDRYVFLLCSWLHLFSFLSMLAGCLIFPSGWDHARVREICDSKRYNLGLCQLRWPYFLAFILVVDQMTLSMLGFALTYKRPPKLSDFQNITAPMKTTKQPVPRPRNVSLQESYYSKTASRLEL</sequence>
<evidence type="ECO:0000313" key="7">
    <source>
        <dbReference type="WBParaSite" id="HCON_00123540-00001"/>
    </source>
</evidence>
<accession>A0A7I4YNT8</accession>
<evidence type="ECO:0000256" key="1">
    <source>
        <dbReference type="ARBA" id="ARBA00004141"/>
    </source>
</evidence>
<dbReference type="GO" id="GO:0005886">
    <property type="term" value="C:plasma membrane"/>
    <property type="evidence" value="ECO:0007669"/>
    <property type="project" value="TreeGrafter"/>
</dbReference>
<protein>
    <submittedName>
        <fullName evidence="7">LHFPL tetraspan subfamily member 3</fullName>
    </submittedName>
</protein>
<dbReference type="OrthoDB" id="5873721at2759"/>
<dbReference type="InterPro" id="IPR019372">
    <property type="entry name" value="LHFPL"/>
</dbReference>
<evidence type="ECO:0000313" key="6">
    <source>
        <dbReference type="Proteomes" id="UP000025227"/>
    </source>
</evidence>
<feature type="transmembrane region" description="Helical" evidence="5">
    <location>
        <begin position="158"/>
        <end position="182"/>
    </location>
</feature>
<evidence type="ECO:0000256" key="2">
    <source>
        <dbReference type="ARBA" id="ARBA00022692"/>
    </source>
</evidence>
<organism evidence="6 7">
    <name type="scientific">Haemonchus contortus</name>
    <name type="common">Barber pole worm</name>
    <dbReference type="NCBI Taxonomy" id="6289"/>
    <lineage>
        <taxon>Eukaryota</taxon>
        <taxon>Metazoa</taxon>
        <taxon>Ecdysozoa</taxon>
        <taxon>Nematoda</taxon>
        <taxon>Chromadorea</taxon>
        <taxon>Rhabditida</taxon>
        <taxon>Rhabditina</taxon>
        <taxon>Rhabditomorpha</taxon>
        <taxon>Strongyloidea</taxon>
        <taxon>Trichostrongylidae</taxon>
        <taxon>Haemonchus</taxon>
    </lineage>
</organism>
<dbReference type="GO" id="GO:0007605">
    <property type="term" value="P:sensory perception of sound"/>
    <property type="evidence" value="ECO:0007669"/>
    <property type="project" value="TreeGrafter"/>
</dbReference>
<dbReference type="PANTHER" id="PTHR12489:SF1">
    <property type="entry name" value="LP10272P"/>
    <property type="match status" value="1"/>
</dbReference>
<proteinExistence type="predicted"/>
<dbReference type="Proteomes" id="UP000025227">
    <property type="component" value="Unplaced"/>
</dbReference>
<keyword evidence="3 5" id="KW-1133">Transmembrane helix</keyword>
<feature type="transmembrane region" description="Helical" evidence="5">
    <location>
        <begin position="81"/>
        <end position="102"/>
    </location>
</feature>
<feature type="transmembrane region" description="Helical" evidence="5">
    <location>
        <begin position="109"/>
        <end position="132"/>
    </location>
</feature>
<dbReference type="PANTHER" id="PTHR12489">
    <property type="entry name" value="LIPOMA HMGIC FUSION PARTNER-LIKE PROTEIN"/>
    <property type="match status" value="1"/>
</dbReference>
<dbReference type="WBParaSite" id="HCON_00123540-00001">
    <property type="protein sequence ID" value="HCON_00123540-00001"/>
    <property type="gene ID" value="HCON_00123540"/>
</dbReference>
<dbReference type="Pfam" id="PF10242">
    <property type="entry name" value="L_HMGIC_fpl"/>
    <property type="match status" value="1"/>
</dbReference>
<feature type="transmembrane region" description="Helical" evidence="5">
    <location>
        <begin position="21"/>
        <end position="44"/>
    </location>
</feature>
<name>A0A7I4YNT8_HAECO</name>
<reference evidence="7" key="1">
    <citation type="submission" date="2020-12" db="UniProtKB">
        <authorList>
            <consortium name="WormBaseParasite"/>
        </authorList>
    </citation>
    <scope>IDENTIFICATION</scope>
    <source>
        <strain evidence="7">MHco3</strain>
    </source>
</reference>
<keyword evidence="4 5" id="KW-0472">Membrane</keyword>
<keyword evidence="6" id="KW-1185">Reference proteome</keyword>
<dbReference type="AlphaFoldDB" id="A0A7I4YNT8"/>
<comment type="subcellular location">
    <subcellularLocation>
        <location evidence="1">Membrane</location>
        <topology evidence="1">Multi-pass membrane protein</topology>
    </subcellularLocation>
</comment>